<dbReference type="InterPro" id="IPR012677">
    <property type="entry name" value="Nucleotide-bd_a/b_plait_sf"/>
</dbReference>
<feature type="compositionally biased region" description="Low complexity" evidence="3">
    <location>
        <begin position="383"/>
        <end position="400"/>
    </location>
</feature>
<feature type="compositionally biased region" description="Basic and acidic residues" evidence="3">
    <location>
        <begin position="209"/>
        <end position="220"/>
    </location>
</feature>
<dbReference type="GO" id="GO:0005730">
    <property type="term" value="C:nucleolus"/>
    <property type="evidence" value="ECO:0007669"/>
    <property type="project" value="TreeGrafter"/>
</dbReference>
<feature type="compositionally biased region" description="Low complexity" evidence="3">
    <location>
        <begin position="361"/>
        <end position="374"/>
    </location>
</feature>
<evidence type="ECO:0000259" key="4">
    <source>
        <dbReference type="PROSITE" id="PS50102"/>
    </source>
</evidence>
<evidence type="ECO:0000256" key="2">
    <source>
        <dbReference type="PROSITE-ProRule" id="PRU00176"/>
    </source>
</evidence>
<keyword evidence="1 2" id="KW-0694">RNA-binding</keyword>
<evidence type="ECO:0000256" key="1">
    <source>
        <dbReference type="ARBA" id="ARBA00022884"/>
    </source>
</evidence>
<feature type="compositionally biased region" description="Low complexity" evidence="3">
    <location>
        <begin position="489"/>
        <end position="498"/>
    </location>
</feature>
<feature type="region of interest" description="Disordered" evidence="3">
    <location>
        <begin position="178"/>
        <end position="568"/>
    </location>
</feature>
<dbReference type="GO" id="GO:0003723">
    <property type="term" value="F:RNA binding"/>
    <property type="evidence" value="ECO:0007669"/>
    <property type="project" value="UniProtKB-UniRule"/>
</dbReference>
<dbReference type="Proteomes" id="UP000433883">
    <property type="component" value="Unassembled WGS sequence"/>
</dbReference>
<dbReference type="InterPro" id="IPR035979">
    <property type="entry name" value="RBD_domain_sf"/>
</dbReference>
<protein>
    <recommendedName>
        <fullName evidence="4">RRM domain-containing protein</fullName>
    </recommendedName>
</protein>
<dbReference type="PANTHER" id="PTHR23236">
    <property type="entry name" value="EUKARYOTIC TRANSLATION INITIATION FACTOR 4B/4H"/>
    <property type="match status" value="1"/>
</dbReference>
<dbReference type="PROSITE" id="PS50102">
    <property type="entry name" value="RRM"/>
    <property type="match status" value="1"/>
</dbReference>
<comment type="caution">
    <text evidence="5">The sequence shown here is derived from an EMBL/GenBank/DDBJ whole genome shotgun (WGS) entry which is preliminary data.</text>
</comment>
<sequence length="568" mass="60158">MSVEDSEALPDSPGRANTYILLTCPFVGPKKKQEKMSLGDFLGDQSLGSWADEMEDAPIPCGNTGYGGGERRAFSSAGAFGGGSSGGGGFTGGERAFTTREELPLPTKPPYTSHLGNLPFDATNGDIDEFFAGCEVTSIRIVEDKLDRKPKGFGYVEFGSLDGLKKALELNGTPFQGRGIRISVADPPKGREDGGREVDWTRRGPLPDLPREQNQRRVSERTGGFGGGGYEAAPGMERGGSRRGANFAPEGDRAPPRDMSNMSWERRGPLSPVPGAAPVREGRPRNNDAPRERRNEAAWGEGQARSEAAGSQEGGSRPPRERPQAERAPTAADMDNQWRSKMKPDAPVKSDTPTPEPSAPSSPAQAAAPAQRPRLNLAKRTVSEAQPAQASASSDAKASPFGAARAVDTATREREVEEKRQSAIREKKEADEKARAAKITAQKAEKQEGSENEIAEGEKENGDAPKPSFSILQHDDAGDKDTGDEGSEAADAPANGDAAENKAAKPKEFIREPPKGPKNDQGAWRRGGSTPKAPASPKVGEKVEDDGWSTVATARKGGKGRGGARAAA</sequence>
<reference evidence="5 6" key="1">
    <citation type="submission" date="2019-11" db="EMBL/GenBank/DDBJ databases">
        <title>Venturia inaequalis Genome Resource.</title>
        <authorList>
            <person name="Lichtner F.J."/>
        </authorList>
    </citation>
    <scope>NUCLEOTIDE SEQUENCE [LARGE SCALE GENOMIC DNA]</scope>
    <source>
        <strain evidence="5">Bline_iso_100314</strain>
    </source>
</reference>
<gene>
    <name evidence="5" type="ORF">BLS_004120</name>
</gene>
<organism evidence="5 6">
    <name type="scientific">Venturia inaequalis</name>
    <name type="common">Apple scab fungus</name>
    <dbReference type="NCBI Taxonomy" id="5025"/>
    <lineage>
        <taxon>Eukaryota</taxon>
        <taxon>Fungi</taxon>
        <taxon>Dikarya</taxon>
        <taxon>Ascomycota</taxon>
        <taxon>Pezizomycotina</taxon>
        <taxon>Dothideomycetes</taxon>
        <taxon>Pleosporomycetidae</taxon>
        <taxon>Venturiales</taxon>
        <taxon>Venturiaceae</taxon>
        <taxon>Venturia</taxon>
    </lineage>
</organism>
<evidence type="ECO:0000313" key="5">
    <source>
        <dbReference type="EMBL" id="KAE9983538.1"/>
    </source>
</evidence>
<feature type="compositionally biased region" description="Basic and acidic residues" evidence="3">
    <location>
        <begin position="336"/>
        <end position="348"/>
    </location>
</feature>
<dbReference type="Pfam" id="PF00076">
    <property type="entry name" value="RRM_1"/>
    <property type="match status" value="1"/>
</dbReference>
<dbReference type="InterPro" id="IPR000504">
    <property type="entry name" value="RRM_dom"/>
</dbReference>
<feature type="compositionally biased region" description="Basic and acidic residues" evidence="3">
    <location>
        <begin position="499"/>
        <end position="518"/>
    </location>
</feature>
<dbReference type="SUPFAM" id="SSF54928">
    <property type="entry name" value="RNA-binding domain, RBD"/>
    <property type="match status" value="1"/>
</dbReference>
<dbReference type="EMBL" id="WNWQ01000027">
    <property type="protein sequence ID" value="KAE9983538.1"/>
    <property type="molecule type" value="Genomic_DNA"/>
</dbReference>
<feature type="compositionally biased region" description="Basic and acidic residues" evidence="3">
    <location>
        <begin position="410"/>
        <end position="435"/>
    </location>
</feature>
<feature type="compositionally biased region" description="Basic and acidic residues" evidence="3">
    <location>
        <begin position="280"/>
        <end position="296"/>
    </location>
</feature>
<evidence type="ECO:0000256" key="3">
    <source>
        <dbReference type="SAM" id="MobiDB-lite"/>
    </source>
</evidence>
<dbReference type="SMART" id="SM00360">
    <property type="entry name" value="RRM"/>
    <property type="match status" value="1"/>
</dbReference>
<feature type="domain" description="RRM" evidence="4">
    <location>
        <begin position="111"/>
        <end position="187"/>
    </location>
</feature>
<dbReference type="AlphaFoldDB" id="A0A8H3VAF5"/>
<dbReference type="PANTHER" id="PTHR23236:SF11">
    <property type="entry name" value="EUKARYOTIC TRANSLATION INITIATION FACTOR 4H"/>
    <property type="match status" value="1"/>
</dbReference>
<name>A0A8H3VAF5_VENIN</name>
<evidence type="ECO:0000313" key="6">
    <source>
        <dbReference type="Proteomes" id="UP000433883"/>
    </source>
</evidence>
<feature type="compositionally biased region" description="Basic and acidic residues" evidence="3">
    <location>
        <begin position="188"/>
        <end position="202"/>
    </location>
</feature>
<proteinExistence type="predicted"/>
<dbReference type="OrthoDB" id="48651at2759"/>
<feature type="compositionally biased region" description="Basic and acidic residues" evidence="3">
    <location>
        <begin position="473"/>
        <end position="483"/>
    </location>
</feature>
<dbReference type="Gene3D" id="3.30.70.330">
    <property type="match status" value="1"/>
</dbReference>
<accession>A0A8H3VAF5</accession>